<dbReference type="AlphaFoldDB" id="A0A0F9PP86"/>
<evidence type="ECO:0000313" key="1">
    <source>
        <dbReference type="EMBL" id="KKM94992.1"/>
    </source>
</evidence>
<gene>
    <name evidence="1" type="ORF">LCGC14_1192750</name>
</gene>
<sequence length="72" mass="8202">MEFKYKLSTRVELEIDGQKVSDTYAESGESFICDDVGEYIDMFVKPRFDAAGFVSARRLKNKVGNKEEKDGI</sequence>
<name>A0A0F9PP86_9ZZZZ</name>
<proteinExistence type="predicted"/>
<accession>A0A0F9PP86</accession>
<reference evidence="1" key="1">
    <citation type="journal article" date="2015" name="Nature">
        <title>Complex archaea that bridge the gap between prokaryotes and eukaryotes.</title>
        <authorList>
            <person name="Spang A."/>
            <person name="Saw J.H."/>
            <person name="Jorgensen S.L."/>
            <person name="Zaremba-Niedzwiedzka K."/>
            <person name="Martijn J."/>
            <person name="Lind A.E."/>
            <person name="van Eijk R."/>
            <person name="Schleper C."/>
            <person name="Guy L."/>
            <person name="Ettema T.J."/>
        </authorList>
    </citation>
    <scope>NUCLEOTIDE SEQUENCE</scope>
</reference>
<dbReference type="EMBL" id="LAZR01006066">
    <property type="protein sequence ID" value="KKM94992.1"/>
    <property type="molecule type" value="Genomic_DNA"/>
</dbReference>
<comment type="caution">
    <text evidence="1">The sequence shown here is derived from an EMBL/GenBank/DDBJ whole genome shotgun (WGS) entry which is preliminary data.</text>
</comment>
<protein>
    <submittedName>
        <fullName evidence="1">Uncharacterized protein</fullName>
    </submittedName>
</protein>
<organism evidence="1">
    <name type="scientific">marine sediment metagenome</name>
    <dbReference type="NCBI Taxonomy" id="412755"/>
    <lineage>
        <taxon>unclassified sequences</taxon>
        <taxon>metagenomes</taxon>
        <taxon>ecological metagenomes</taxon>
    </lineage>
</organism>